<evidence type="ECO:0000256" key="2">
    <source>
        <dbReference type="ARBA" id="ARBA00001946"/>
    </source>
</evidence>
<dbReference type="GO" id="GO:0046553">
    <property type="term" value="F:D-malate dehydrogenase (decarboxylating) (NAD+) activity"/>
    <property type="evidence" value="ECO:0007669"/>
    <property type="project" value="UniProtKB-EC"/>
</dbReference>
<evidence type="ECO:0000256" key="3">
    <source>
        <dbReference type="ARBA" id="ARBA00007769"/>
    </source>
</evidence>
<dbReference type="SMART" id="SM01329">
    <property type="entry name" value="Iso_dh"/>
    <property type="match status" value="1"/>
</dbReference>
<dbReference type="InterPro" id="IPR011829">
    <property type="entry name" value="TTC_DH"/>
</dbReference>
<dbReference type="AlphaFoldDB" id="A0A2S5D406"/>
<evidence type="ECO:0000313" key="12">
    <source>
        <dbReference type="Proteomes" id="UP000237319"/>
    </source>
</evidence>
<keyword evidence="6 11" id="KW-0560">Oxidoreductase</keyword>
<sequence>MERKSMCIISIKSEARQTTLLLFFLQEKLYSKCVSKVGKGVNEMKIYRIAVIPGDGIGKEVVPAAIEVLDKIAQLDGSFQFEWTTFPWGCDYYLETGKMMPDNGIELLRGYDQIFLGAVGMPDLVPDHISLWGLLIKIRREMKQSINVRPAKLLQGLPSPLRNPHNFDFVVVRENSEGEYSESGGRMHSGQDEIAIQNAIFTRKGTERAMRYAFEMAKTRRQHVTSATKSNGLTYSMPFWDDVFAEVAKDYKTIGHTTNHIDALAAFLVMKPENFDVIVASNLFGDILTDLGGAIMGSIGIAPAANLNIERDYPSMFEPVHGSAPDIAGKGIANPLGQIWTGKMMLDFLGYQELGTKVLNAMEATLAQGIKTGDLGGTATMREVTDAILEQLS</sequence>
<keyword evidence="12" id="KW-1185">Reference proteome</keyword>
<dbReference type="InterPro" id="IPR019818">
    <property type="entry name" value="IsoCit/isopropylmalate_DH_CS"/>
</dbReference>
<proteinExistence type="inferred from homology"/>
<evidence type="ECO:0000256" key="7">
    <source>
        <dbReference type="ARBA" id="ARBA00023027"/>
    </source>
</evidence>
<reference evidence="11 12" key="1">
    <citation type="submission" date="2017-11" db="EMBL/GenBank/DDBJ databases">
        <title>Genome sequence of Lysinibacillus sphaericus, a lignin-degrading bacteria isolated from municipal solid waste soil.</title>
        <authorList>
            <person name="Persinoti G.F."/>
            <person name="Paixao D.A."/>
            <person name="Bugg T.D."/>
            <person name="Squina F.M."/>
        </authorList>
    </citation>
    <scope>NUCLEOTIDE SEQUENCE [LARGE SCALE GENOMIC DNA]</scope>
    <source>
        <strain evidence="11 12">A1</strain>
    </source>
</reference>
<protein>
    <recommendedName>
        <fullName evidence="4">D-malate dehydrogenase (decarboxylating)</fullName>
        <ecNumber evidence="4">1.1.1.83</ecNumber>
    </recommendedName>
</protein>
<dbReference type="GO" id="GO:0051287">
    <property type="term" value="F:NAD binding"/>
    <property type="evidence" value="ECO:0007669"/>
    <property type="project" value="InterPro"/>
</dbReference>
<comment type="cofactor">
    <cofactor evidence="2">
        <name>Mg(2+)</name>
        <dbReference type="ChEBI" id="CHEBI:18420"/>
    </cofactor>
</comment>
<dbReference type="NCBIfam" id="NF006048">
    <property type="entry name" value="PRK08194.1"/>
    <property type="match status" value="1"/>
</dbReference>
<evidence type="ECO:0000259" key="10">
    <source>
        <dbReference type="SMART" id="SM01329"/>
    </source>
</evidence>
<comment type="cofactor">
    <cofactor evidence="1">
        <name>Mn(2+)</name>
        <dbReference type="ChEBI" id="CHEBI:29035"/>
    </cofactor>
</comment>
<dbReference type="NCBIfam" id="TIGR02089">
    <property type="entry name" value="TTC"/>
    <property type="match status" value="1"/>
</dbReference>
<organism evidence="11 12">
    <name type="scientific">Lysinibacillus sphaericus</name>
    <name type="common">Bacillus sphaericus</name>
    <dbReference type="NCBI Taxonomy" id="1421"/>
    <lineage>
        <taxon>Bacteria</taxon>
        <taxon>Bacillati</taxon>
        <taxon>Bacillota</taxon>
        <taxon>Bacilli</taxon>
        <taxon>Bacillales</taxon>
        <taxon>Bacillaceae</taxon>
        <taxon>Lysinibacillus</taxon>
    </lineage>
</organism>
<dbReference type="InterPro" id="IPR024084">
    <property type="entry name" value="IsoPropMal-DH-like_dom"/>
</dbReference>
<accession>A0A2S5D406</accession>
<dbReference type="GO" id="GO:0000287">
    <property type="term" value="F:magnesium ion binding"/>
    <property type="evidence" value="ECO:0007669"/>
    <property type="project" value="InterPro"/>
</dbReference>
<dbReference type="EC" id="1.1.1.83" evidence="4"/>
<comment type="caution">
    <text evidence="11">The sequence shown here is derived from an EMBL/GenBank/DDBJ whole genome shotgun (WGS) entry which is preliminary data.</text>
</comment>
<gene>
    <name evidence="11" type="primary">dmlA</name>
    <name evidence="11" type="ORF">LYSIN_02584</name>
</gene>
<keyword evidence="5" id="KW-0479">Metal-binding</keyword>
<dbReference type="InterPro" id="IPR050501">
    <property type="entry name" value="ICDH/IPMDH"/>
</dbReference>
<dbReference type="EMBL" id="PGLV01000001">
    <property type="protein sequence ID" value="POZ57800.1"/>
    <property type="molecule type" value="Genomic_DNA"/>
</dbReference>
<evidence type="ECO:0000256" key="5">
    <source>
        <dbReference type="ARBA" id="ARBA00022723"/>
    </source>
</evidence>
<comment type="similarity">
    <text evidence="3">Belongs to the isocitrate and isopropylmalate dehydrogenases family.</text>
</comment>
<dbReference type="Pfam" id="PF00180">
    <property type="entry name" value="Iso_dh"/>
    <property type="match status" value="1"/>
</dbReference>
<feature type="domain" description="Isopropylmalate dehydrogenase-like" evidence="10">
    <location>
        <begin position="48"/>
        <end position="388"/>
    </location>
</feature>
<dbReference type="SUPFAM" id="SSF53659">
    <property type="entry name" value="Isocitrate/Isopropylmalate dehydrogenase-like"/>
    <property type="match status" value="1"/>
</dbReference>
<dbReference type="Proteomes" id="UP000237319">
    <property type="component" value="Unassembled WGS sequence"/>
</dbReference>
<dbReference type="PANTHER" id="PTHR43275">
    <property type="entry name" value="D-MALATE DEHYDROGENASE [DECARBOXYLATING]"/>
    <property type="match status" value="1"/>
</dbReference>
<keyword evidence="8" id="KW-0464">Manganese</keyword>
<dbReference type="PROSITE" id="PS00470">
    <property type="entry name" value="IDH_IMDH"/>
    <property type="match status" value="1"/>
</dbReference>
<evidence type="ECO:0000256" key="4">
    <source>
        <dbReference type="ARBA" id="ARBA00013126"/>
    </source>
</evidence>
<evidence type="ECO:0000256" key="6">
    <source>
        <dbReference type="ARBA" id="ARBA00023002"/>
    </source>
</evidence>
<keyword evidence="7" id="KW-0520">NAD</keyword>
<dbReference type="Gene3D" id="3.40.718.10">
    <property type="entry name" value="Isopropylmalate Dehydrogenase"/>
    <property type="match status" value="1"/>
</dbReference>
<comment type="catalytic activity">
    <reaction evidence="9">
        <text>(R)-malate + NAD(+) = pyruvate + CO2 + NADH</text>
        <dbReference type="Rhea" id="RHEA:18365"/>
        <dbReference type="ChEBI" id="CHEBI:15361"/>
        <dbReference type="ChEBI" id="CHEBI:15588"/>
        <dbReference type="ChEBI" id="CHEBI:16526"/>
        <dbReference type="ChEBI" id="CHEBI:57540"/>
        <dbReference type="ChEBI" id="CHEBI:57945"/>
        <dbReference type="EC" id="1.1.1.83"/>
    </reaction>
</comment>
<name>A0A2S5D406_LYSSH</name>
<evidence type="ECO:0000256" key="9">
    <source>
        <dbReference type="ARBA" id="ARBA00049301"/>
    </source>
</evidence>
<dbReference type="PANTHER" id="PTHR43275:SF1">
    <property type="entry name" value="D-MALATE DEHYDROGENASE [DECARBOXYLATING]"/>
    <property type="match status" value="1"/>
</dbReference>
<evidence type="ECO:0000256" key="8">
    <source>
        <dbReference type="ARBA" id="ARBA00023211"/>
    </source>
</evidence>
<evidence type="ECO:0000313" key="11">
    <source>
        <dbReference type="EMBL" id="POZ57800.1"/>
    </source>
</evidence>
<evidence type="ECO:0000256" key="1">
    <source>
        <dbReference type="ARBA" id="ARBA00001936"/>
    </source>
</evidence>